<dbReference type="SUPFAM" id="SSF51735">
    <property type="entry name" value="NAD(P)-binding Rossmann-fold domains"/>
    <property type="match status" value="1"/>
</dbReference>
<gene>
    <name evidence="3" type="ORF">SAMN05414137_116142</name>
</gene>
<dbReference type="PANTHER" id="PTHR24321">
    <property type="entry name" value="DEHYDROGENASES, SHORT CHAIN"/>
    <property type="match status" value="1"/>
</dbReference>
<keyword evidence="4" id="KW-1185">Reference proteome</keyword>
<proteinExistence type="inferred from homology"/>
<dbReference type="PRINTS" id="PR00080">
    <property type="entry name" value="SDRFAMILY"/>
</dbReference>
<dbReference type="AlphaFoldDB" id="A0A1H7UTB5"/>
<dbReference type="PANTHER" id="PTHR24321:SF8">
    <property type="entry name" value="ESTRADIOL 17-BETA-DEHYDROGENASE 8-RELATED"/>
    <property type="match status" value="1"/>
</dbReference>
<evidence type="ECO:0000313" key="3">
    <source>
        <dbReference type="EMBL" id="SEL99999.1"/>
    </source>
</evidence>
<dbReference type="Proteomes" id="UP000183015">
    <property type="component" value="Unassembled WGS sequence"/>
</dbReference>
<name>A0A1H7UTB5_STRJI</name>
<dbReference type="PRINTS" id="PR00081">
    <property type="entry name" value="GDHRDH"/>
</dbReference>
<protein>
    <submittedName>
        <fullName evidence="3">NAD(P)-dependent dehydrogenase, short-chain alcohol dehydrogenase family</fullName>
    </submittedName>
</protein>
<dbReference type="InterPro" id="IPR002347">
    <property type="entry name" value="SDR_fam"/>
</dbReference>
<dbReference type="Pfam" id="PF13561">
    <property type="entry name" value="adh_short_C2"/>
    <property type="match status" value="1"/>
</dbReference>
<keyword evidence="2" id="KW-0560">Oxidoreductase</keyword>
<evidence type="ECO:0000313" key="4">
    <source>
        <dbReference type="Proteomes" id="UP000183015"/>
    </source>
</evidence>
<sequence>MTVAEPLVELAGRSCLVTGAASGIGRATAELFVRMGAHVVGSDLDETGLQRLVGRLADEGAPGRLVPVVGDVSVPADGRRMVDAVVERFGRLDVAVANAGILPLSDVLETGPEEWDRVMAVDGRGMFLTCKYAIEAMLSNGGGEADGEGGRGPDGRARGAIVCVSSISGLAGQARQAAYGPAKFVASGLTMHLAVEWAPRGIRVNAVAPGTITTERVRALRDEPGGPAYLEEMAKAHPLGRLGRPEEVARAIAFLASDAASFVTGVVLPVDGGYLAR</sequence>
<dbReference type="CDD" id="cd05233">
    <property type="entry name" value="SDR_c"/>
    <property type="match status" value="1"/>
</dbReference>
<dbReference type="eggNOG" id="COG1028">
    <property type="taxonomic scope" value="Bacteria"/>
</dbReference>
<dbReference type="STRING" id="235985.SAMN05414137_116142"/>
<accession>A0A1H7UTB5</accession>
<evidence type="ECO:0000256" key="1">
    <source>
        <dbReference type="ARBA" id="ARBA00006484"/>
    </source>
</evidence>
<dbReference type="EMBL" id="FOAZ01000016">
    <property type="protein sequence ID" value="SEL99999.1"/>
    <property type="molecule type" value="Genomic_DNA"/>
</dbReference>
<organism evidence="3 4">
    <name type="scientific">Streptacidiphilus jiangxiensis</name>
    <dbReference type="NCBI Taxonomy" id="235985"/>
    <lineage>
        <taxon>Bacteria</taxon>
        <taxon>Bacillati</taxon>
        <taxon>Actinomycetota</taxon>
        <taxon>Actinomycetes</taxon>
        <taxon>Kitasatosporales</taxon>
        <taxon>Streptomycetaceae</taxon>
        <taxon>Streptacidiphilus</taxon>
    </lineage>
</organism>
<evidence type="ECO:0000256" key="2">
    <source>
        <dbReference type="ARBA" id="ARBA00023002"/>
    </source>
</evidence>
<reference evidence="4" key="1">
    <citation type="submission" date="2016-10" db="EMBL/GenBank/DDBJ databases">
        <authorList>
            <person name="Varghese N."/>
        </authorList>
    </citation>
    <scope>NUCLEOTIDE SEQUENCE [LARGE SCALE GENOMIC DNA]</scope>
    <source>
        <strain evidence="4">DSM 45096 / BCRC 16803 / CGMCC 4.1857 / CIP 109030 / JCM 12277 / KCTC 19219 / NBRC 100920 / 33214</strain>
    </source>
</reference>
<dbReference type="FunFam" id="3.40.50.720:FF:000084">
    <property type="entry name" value="Short-chain dehydrogenase reductase"/>
    <property type="match status" value="1"/>
</dbReference>
<comment type="similarity">
    <text evidence="1">Belongs to the short-chain dehydrogenases/reductases (SDR) family.</text>
</comment>
<dbReference type="InterPro" id="IPR036291">
    <property type="entry name" value="NAD(P)-bd_dom_sf"/>
</dbReference>
<dbReference type="Gene3D" id="3.40.50.720">
    <property type="entry name" value="NAD(P)-binding Rossmann-like Domain"/>
    <property type="match status" value="1"/>
</dbReference>
<dbReference type="RefSeq" id="WP_236656159.1">
    <property type="nucleotide sequence ID" value="NZ_BBPN01000022.1"/>
</dbReference>
<dbReference type="GO" id="GO:0016491">
    <property type="term" value="F:oxidoreductase activity"/>
    <property type="evidence" value="ECO:0007669"/>
    <property type="project" value="UniProtKB-KW"/>
</dbReference>